<evidence type="ECO:0000313" key="10">
    <source>
        <dbReference type="EMBL" id="MBC8532049.1"/>
    </source>
</evidence>
<dbReference type="InterPro" id="IPR000924">
    <property type="entry name" value="Glu/Gln-tRNA-synth"/>
</dbReference>
<dbReference type="FunFam" id="3.40.50.620:FF:000045">
    <property type="entry name" value="Glutamate--tRNA ligase, mitochondrial"/>
    <property type="match status" value="1"/>
</dbReference>
<dbReference type="PANTHER" id="PTHR43311:SF2">
    <property type="entry name" value="GLUTAMATE--TRNA LIGASE, MITOCHONDRIAL-RELATED"/>
    <property type="match status" value="1"/>
</dbReference>
<keyword evidence="11" id="KW-1185">Reference proteome</keyword>
<dbReference type="Pfam" id="PF19269">
    <property type="entry name" value="Anticodon_2"/>
    <property type="match status" value="1"/>
</dbReference>
<evidence type="ECO:0000256" key="6">
    <source>
        <dbReference type="ARBA" id="ARBA00023146"/>
    </source>
</evidence>
<dbReference type="InterPro" id="IPR004527">
    <property type="entry name" value="Glu-tRNA-ligase_bac/mito"/>
</dbReference>
<evidence type="ECO:0000259" key="9">
    <source>
        <dbReference type="Pfam" id="PF19269"/>
    </source>
</evidence>
<dbReference type="GO" id="GO:0006424">
    <property type="term" value="P:glutamyl-tRNA aminoacylation"/>
    <property type="evidence" value="ECO:0007669"/>
    <property type="project" value="UniProtKB-UniRule"/>
</dbReference>
<keyword evidence="3 7" id="KW-0547">Nucleotide-binding</keyword>
<keyword evidence="2 7" id="KW-0436">Ligase</keyword>
<feature type="domain" description="Aminoacyl-tRNA synthetase class I anticodon-binding" evidence="9">
    <location>
        <begin position="334"/>
        <end position="476"/>
    </location>
</feature>
<dbReference type="PROSITE" id="PS00178">
    <property type="entry name" value="AA_TRNA_LIGASE_I"/>
    <property type="match status" value="1"/>
</dbReference>
<comment type="similarity">
    <text evidence="1 7">Belongs to the class-I aminoacyl-tRNA synthetase family. Glutamate--tRNA ligase type 1 subfamily.</text>
</comment>
<dbReference type="InterPro" id="IPR033910">
    <property type="entry name" value="GluRS_core"/>
</dbReference>
<dbReference type="GO" id="GO:0005737">
    <property type="term" value="C:cytoplasm"/>
    <property type="evidence" value="ECO:0007669"/>
    <property type="project" value="UniProtKB-SubCell"/>
</dbReference>
<dbReference type="PRINTS" id="PR00987">
    <property type="entry name" value="TRNASYNTHGLU"/>
</dbReference>
<dbReference type="AlphaFoldDB" id="A0A926D730"/>
<dbReference type="GO" id="GO:0008270">
    <property type="term" value="F:zinc ion binding"/>
    <property type="evidence" value="ECO:0007669"/>
    <property type="project" value="InterPro"/>
</dbReference>
<keyword evidence="5 7" id="KW-0648">Protein biosynthesis</keyword>
<dbReference type="Pfam" id="PF00749">
    <property type="entry name" value="tRNA-synt_1c"/>
    <property type="match status" value="1"/>
</dbReference>
<accession>A0A926D730</accession>
<organism evidence="10 11">
    <name type="scientific">Gehongia tenuis</name>
    <dbReference type="NCBI Taxonomy" id="2763655"/>
    <lineage>
        <taxon>Bacteria</taxon>
        <taxon>Bacillati</taxon>
        <taxon>Bacillota</taxon>
        <taxon>Clostridia</taxon>
        <taxon>Christensenellales</taxon>
        <taxon>Christensenellaceae</taxon>
        <taxon>Gehongia</taxon>
    </lineage>
</organism>
<evidence type="ECO:0000256" key="5">
    <source>
        <dbReference type="ARBA" id="ARBA00022917"/>
    </source>
</evidence>
<dbReference type="EMBL" id="JACRSR010000004">
    <property type="protein sequence ID" value="MBC8532049.1"/>
    <property type="molecule type" value="Genomic_DNA"/>
</dbReference>
<evidence type="ECO:0000256" key="2">
    <source>
        <dbReference type="ARBA" id="ARBA00022598"/>
    </source>
</evidence>
<dbReference type="InterPro" id="IPR001412">
    <property type="entry name" value="aa-tRNA-synth_I_CS"/>
</dbReference>
<dbReference type="GO" id="GO:0000049">
    <property type="term" value="F:tRNA binding"/>
    <property type="evidence" value="ECO:0007669"/>
    <property type="project" value="InterPro"/>
</dbReference>
<keyword evidence="4 7" id="KW-0067">ATP-binding</keyword>
<comment type="catalytic activity">
    <reaction evidence="7">
        <text>tRNA(Glu) + L-glutamate + ATP = L-glutamyl-tRNA(Glu) + AMP + diphosphate</text>
        <dbReference type="Rhea" id="RHEA:23540"/>
        <dbReference type="Rhea" id="RHEA-COMP:9663"/>
        <dbReference type="Rhea" id="RHEA-COMP:9680"/>
        <dbReference type="ChEBI" id="CHEBI:29985"/>
        <dbReference type="ChEBI" id="CHEBI:30616"/>
        <dbReference type="ChEBI" id="CHEBI:33019"/>
        <dbReference type="ChEBI" id="CHEBI:78442"/>
        <dbReference type="ChEBI" id="CHEBI:78520"/>
        <dbReference type="ChEBI" id="CHEBI:456215"/>
        <dbReference type="EC" id="6.1.1.17"/>
    </reaction>
</comment>
<keyword evidence="6 7" id="KW-0030">Aminoacyl-tRNA synthetase</keyword>
<feature type="binding site" evidence="7">
    <location>
        <position position="252"/>
    </location>
    <ligand>
        <name>ATP</name>
        <dbReference type="ChEBI" id="CHEBI:30616"/>
    </ligand>
</feature>
<sequence length="489" mass="55769">MVRTRFAPSPTGYMHIGNLRSALYAYLFTKHEGGTFILRVEDTDQQRYVEGATELIYRTLRETGIFYDEGPDVGGEYGPYIQSERRDIYKKYAEELIKRGRAYYCFCTKERLDGVRQEMEARGETFKYDKHCLSLTPEEIQAKLDAGEPYVIRQNLPESGTSSFDDLVFGHIEVDVSTLDDMVLLKSDGLPTYNFANVVDDHLMKITHVFRGTEYLSSTPKYNLLYEAFGWEIPKYVHMPPVMRDASHKLSKRDGDASFEDFIKKGYLKEAIVNYIALLGWNPGTNQEKFTLEELVQAFSLNGMSKSPAIFDVAKLTWLNGEYVRELPFDTYFRYAKPWLEEALQGQNVDLEELAVKLQPRTEYFSQLPSLVDFIVELPEYDLELYTHKKMKTNPSVALFALEKALPVMEGLSDWTLDSLHDALMALPKELGVKNGQVLWPVRVALTGKEASPGGAMEMAMLLGREKSLARMKTGIEKLKSAGTEPFQP</sequence>
<dbReference type="RefSeq" id="WP_249317046.1">
    <property type="nucleotide sequence ID" value="NZ_JACRSR010000004.1"/>
</dbReference>
<dbReference type="CDD" id="cd00808">
    <property type="entry name" value="GluRS_core"/>
    <property type="match status" value="1"/>
</dbReference>
<evidence type="ECO:0000259" key="8">
    <source>
        <dbReference type="Pfam" id="PF00749"/>
    </source>
</evidence>
<dbReference type="Proteomes" id="UP000623172">
    <property type="component" value="Unassembled WGS sequence"/>
</dbReference>
<comment type="subcellular location">
    <subcellularLocation>
        <location evidence="7">Cytoplasm</location>
    </subcellularLocation>
</comment>
<dbReference type="SUPFAM" id="SSF52374">
    <property type="entry name" value="Nucleotidylyl transferase"/>
    <property type="match status" value="1"/>
</dbReference>
<dbReference type="PANTHER" id="PTHR43311">
    <property type="entry name" value="GLUTAMATE--TRNA LIGASE"/>
    <property type="match status" value="1"/>
</dbReference>
<comment type="caution">
    <text evidence="7">Lacks conserved residue(s) required for the propagation of feature annotation.</text>
</comment>
<dbReference type="NCBIfam" id="TIGR00464">
    <property type="entry name" value="gltX_bact"/>
    <property type="match status" value="1"/>
</dbReference>
<dbReference type="Gene3D" id="3.40.50.620">
    <property type="entry name" value="HUPs"/>
    <property type="match status" value="1"/>
</dbReference>
<feature type="domain" description="Glutamyl/glutaminyl-tRNA synthetase class Ib catalytic" evidence="8">
    <location>
        <begin position="1"/>
        <end position="318"/>
    </location>
</feature>
<evidence type="ECO:0000256" key="1">
    <source>
        <dbReference type="ARBA" id="ARBA00007894"/>
    </source>
</evidence>
<feature type="short sequence motif" description="'KMSKS' region" evidence="7">
    <location>
        <begin position="249"/>
        <end position="253"/>
    </location>
</feature>
<dbReference type="SUPFAM" id="SSF48163">
    <property type="entry name" value="An anticodon-binding domain of class I aminoacyl-tRNA synthetases"/>
    <property type="match status" value="1"/>
</dbReference>
<keyword evidence="7" id="KW-0963">Cytoplasm</keyword>
<feature type="short sequence motif" description="'HIGH' region" evidence="7">
    <location>
        <begin position="8"/>
        <end position="18"/>
    </location>
</feature>
<comment type="function">
    <text evidence="7">Catalyzes the attachment of glutamate to tRNA(Glu) in a two-step reaction: glutamate is first activated by ATP to form Glu-AMP and then transferred to the acceptor end of tRNA(Glu).</text>
</comment>
<protein>
    <recommendedName>
        <fullName evidence="7">Glutamate--tRNA ligase</fullName>
        <ecNumber evidence="7">6.1.1.17</ecNumber>
    </recommendedName>
    <alternativeName>
        <fullName evidence="7">Glutamyl-tRNA synthetase</fullName>
        <shortName evidence="7">GluRS</shortName>
    </alternativeName>
</protein>
<dbReference type="InterPro" id="IPR045462">
    <property type="entry name" value="aa-tRNA-synth_I_cd-bd"/>
</dbReference>
<reference evidence="10" key="1">
    <citation type="submission" date="2020-08" db="EMBL/GenBank/DDBJ databases">
        <title>Genome public.</title>
        <authorList>
            <person name="Liu C."/>
            <person name="Sun Q."/>
        </authorList>
    </citation>
    <scope>NUCLEOTIDE SEQUENCE</scope>
    <source>
        <strain evidence="10">NSJ-53</strain>
    </source>
</reference>
<dbReference type="InterPro" id="IPR014729">
    <property type="entry name" value="Rossmann-like_a/b/a_fold"/>
</dbReference>
<proteinExistence type="inferred from homology"/>
<evidence type="ECO:0000313" key="11">
    <source>
        <dbReference type="Proteomes" id="UP000623172"/>
    </source>
</evidence>
<dbReference type="InterPro" id="IPR049940">
    <property type="entry name" value="GluQ/Sye"/>
</dbReference>
<dbReference type="EC" id="6.1.1.17" evidence="7"/>
<dbReference type="GO" id="GO:0005524">
    <property type="term" value="F:ATP binding"/>
    <property type="evidence" value="ECO:0007669"/>
    <property type="project" value="UniProtKB-UniRule"/>
</dbReference>
<dbReference type="InterPro" id="IPR020751">
    <property type="entry name" value="aa-tRNA-synth_I_codon-bd_sub2"/>
</dbReference>
<dbReference type="InterPro" id="IPR008925">
    <property type="entry name" value="aa_tRNA-synth_I_cd-bd_sf"/>
</dbReference>
<comment type="caution">
    <text evidence="10">The sequence shown here is derived from an EMBL/GenBank/DDBJ whole genome shotgun (WGS) entry which is preliminary data.</text>
</comment>
<gene>
    <name evidence="7" type="primary">gltX</name>
    <name evidence="10" type="ORF">H8696_09340</name>
</gene>
<comment type="subunit">
    <text evidence="7">Monomer.</text>
</comment>
<dbReference type="GO" id="GO:0004818">
    <property type="term" value="F:glutamate-tRNA ligase activity"/>
    <property type="evidence" value="ECO:0007669"/>
    <property type="project" value="UniProtKB-UniRule"/>
</dbReference>
<name>A0A926D730_9FIRM</name>
<dbReference type="HAMAP" id="MF_00022">
    <property type="entry name" value="Glu_tRNA_synth_type1"/>
    <property type="match status" value="1"/>
</dbReference>
<dbReference type="InterPro" id="IPR020058">
    <property type="entry name" value="Glu/Gln-tRNA-synth_Ib_cat-dom"/>
</dbReference>
<evidence type="ECO:0000256" key="4">
    <source>
        <dbReference type="ARBA" id="ARBA00022840"/>
    </source>
</evidence>
<evidence type="ECO:0000256" key="7">
    <source>
        <dbReference type="HAMAP-Rule" id="MF_00022"/>
    </source>
</evidence>
<evidence type="ECO:0000256" key="3">
    <source>
        <dbReference type="ARBA" id="ARBA00022741"/>
    </source>
</evidence>
<dbReference type="Gene3D" id="1.10.10.350">
    <property type="match status" value="1"/>
</dbReference>